<reference evidence="2" key="1">
    <citation type="submission" date="2024-06" db="EMBL/GenBank/DDBJ databases">
        <title>Caproicibacterium argilliputei sp. nov, a novel caproic acid producing anaerobic bacterium isolated from pit mud.</title>
        <authorList>
            <person name="Zeng C."/>
        </authorList>
    </citation>
    <scope>NUCLEOTIDE SEQUENCE [LARGE SCALE GENOMIC DNA]</scope>
    <source>
        <strain evidence="2">ZCY20-5</strain>
    </source>
</reference>
<organism evidence="1 2">
    <name type="scientific">Caproicibacterium argilliputei</name>
    <dbReference type="NCBI Taxonomy" id="3030016"/>
    <lineage>
        <taxon>Bacteria</taxon>
        <taxon>Bacillati</taxon>
        <taxon>Bacillota</taxon>
        <taxon>Clostridia</taxon>
        <taxon>Eubacteriales</taxon>
        <taxon>Oscillospiraceae</taxon>
        <taxon>Caproicibacterium</taxon>
    </lineage>
</organism>
<dbReference type="KEGG" id="carl:PXC00_06335"/>
<sequence>MASSSDLVVLDTRKIATGKDGRLFCGVGQDTPQFLAECGEWSAKLNVKNTDFQPVGSGLVVAVPTGFSVTLTMTETVVRDDVMLEPLITALQKGIIPWYTMNCGITRAIDDQEERMTFNQCVPDGDIDLASLKPGEIIQRSWSFRVNMLPQFQKLFAYEGKYNSEYTHYQG</sequence>
<dbReference type="InterPro" id="IPR038628">
    <property type="entry name" value="XkdM-like_sf"/>
</dbReference>
<dbReference type="AlphaFoldDB" id="A0AA97H2C0"/>
<keyword evidence="2" id="KW-1185">Reference proteome</keyword>
<dbReference type="Gene3D" id="2.30.110.40">
    <property type="entry name" value="Phage tail tube protein"/>
    <property type="match status" value="1"/>
</dbReference>
<name>A0AA97H2C0_9FIRM</name>
<dbReference type="EMBL" id="CP135996">
    <property type="protein sequence ID" value="WOC33481.1"/>
    <property type="molecule type" value="Genomic_DNA"/>
</dbReference>
<dbReference type="Proteomes" id="UP001300604">
    <property type="component" value="Chromosome"/>
</dbReference>
<proteinExistence type="predicted"/>
<evidence type="ECO:0000313" key="2">
    <source>
        <dbReference type="Proteomes" id="UP001300604"/>
    </source>
</evidence>
<dbReference type="SUPFAM" id="SSF69279">
    <property type="entry name" value="Phage tail proteins"/>
    <property type="match status" value="1"/>
</dbReference>
<dbReference type="RefSeq" id="WP_275846573.1">
    <property type="nucleotide sequence ID" value="NZ_CP135996.1"/>
</dbReference>
<gene>
    <name evidence="1" type="ORF">PXC00_06335</name>
</gene>
<protein>
    <submittedName>
        <fullName evidence="1">Uncharacterized protein</fullName>
    </submittedName>
</protein>
<reference evidence="2" key="3">
    <citation type="submission" date="2024-06" db="EMBL/GenBank/DDBJ databases">
        <authorList>
            <person name="Zeng C."/>
        </authorList>
    </citation>
    <scope>NUCLEOTIDE SEQUENCE [LARGE SCALE GENOMIC DNA]</scope>
    <source>
        <strain evidence="2">ZCY20-5</strain>
    </source>
</reference>
<accession>A0AA97H2C0</accession>
<evidence type="ECO:0000313" key="1">
    <source>
        <dbReference type="EMBL" id="WOC33481.1"/>
    </source>
</evidence>
<reference evidence="1 2" key="2">
    <citation type="submission" date="2024-06" db="EMBL/GenBank/DDBJ databases">
        <title>Caproicibacterium argilliputei sp. nov, a novel caproic acid producing anaerobic bacterium isolated from pit mud.</title>
        <authorList>
            <person name="Xia S."/>
        </authorList>
    </citation>
    <scope>NUCLEOTIDE SEQUENCE [LARGE SCALE GENOMIC DNA]</scope>
    <source>
        <strain evidence="1 2">ZCY20-5</strain>
    </source>
</reference>